<dbReference type="PIRSF" id="PIRSF000097">
    <property type="entry name" value="AKR"/>
    <property type="match status" value="1"/>
</dbReference>
<dbReference type="AlphaFoldDB" id="A0A6J4NJE0"/>
<keyword evidence="2" id="KW-0521">NADP</keyword>
<keyword evidence="3" id="KW-0560">Oxidoreductase</keyword>
<dbReference type="Gene3D" id="3.20.20.100">
    <property type="entry name" value="NADP-dependent oxidoreductase domain"/>
    <property type="match status" value="1"/>
</dbReference>
<evidence type="ECO:0000313" key="8">
    <source>
        <dbReference type="EMBL" id="CAA9384637.1"/>
    </source>
</evidence>
<dbReference type="GO" id="GO:0016616">
    <property type="term" value="F:oxidoreductase activity, acting on the CH-OH group of donors, NAD or NADP as acceptor"/>
    <property type="evidence" value="ECO:0007669"/>
    <property type="project" value="UniProtKB-ARBA"/>
</dbReference>
<dbReference type="EMBL" id="CADCTR010003152">
    <property type="protein sequence ID" value="CAA9384637.1"/>
    <property type="molecule type" value="Genomic_DNA"/>
</dbReference>
<dbReference type="PROSITE" id="PS00798">
    <property type="entry name" value="ALDOKETO_REDUCTASE_1"/>
    <property type="match status" value="1"/>
</dbReference>
<dbReference type="Pfam" id="PF00248">
    <property type="entry name" value="Aldo_ket_red"/>
    <property type="match status" value="1"/>
</dbReference>
<feature type="site" description="Lowers pKa of active site Tyr" evidence="6">
    <location>
        <position position="137"/>
    </location>
</feature>
<protein>
    <submittedName>
        <fullName evidence="8">Oxidoreductase of aldo/keto reductase family, subgroup 1</fullName>
    </submittedName>
</protein>
<dbReference type="PRINTS" id="PR00069">
    <property type="entry name" value="ALDKETRDTASE"/>
</dbReference>
<evidence type="ECO:0000256" key="6">
    <source>
        <dbReference type="PIRSR" id="PIRSR000097-3"/>
    </source>
</evidence>
<gene>
    <name evidence="8" type="ORF">AVDCRST_MAG93-9386</name>
</gene>
<dbReference type="InterPro" id="IPR023210">
    <property type="entry name" value="NADP_OxRdtase_dom"/>
</dbReference>
<dbReference type="PROSITE" id="PS00063">
    <property type="entry name" value="ALDOKETO_REDUCTASE_3"/>
    <property type="match status" value="1"/>
</dbReference>
<reference evidence="8" key="1">
    <citation type="submission" date="2020-02" db="EMBL/GenBank/DDBJ databases">
        <authorList>
            <person name="Meier V. D."/>
        </authorList>
    </citation>
    <scope>NUCLEOTIDE SEQUENCE</scope>
    <source>
        <strain evidence="8">AVDCRST_MAG93</strain>
    </source>
</reference>
<feature type="non-terminal residue" evidence="8">
    <location>
        <position position="1"/>
    </location>
</feature>
<name>A0A6J4NJE0_9CHLR</name>
<dbReference type="InterPro" id="IPR018170">
    <property type="entry name" value="Aldo/ket_reductase_CS"/>
</dbReference>
<accession>A0A6J4NJE0</accession>
<dbReference type="PANTHER" id="PTHR43827:SF3">
    <property type="entry name" value="NADP-DEPENDENT OXIDOREDUCTASE DOMAIN-CONTAINING PROTEIN"/>
    <property type="match status" value="1"/>
</dbReference>
<feature type="domain" description="NADP-dependent oxidoreductase" evidence="7">
    <location>
        <begin position="77"/>
        <end position="328"/>
    </location>
</feature>
<evidence type="ECO:0000256" key="3">
    <source>
        <dbReference type="ARBA" id="ARBA00023002"/>
    </source>
</evidence>
<evidence type="ECO:0000256" key="4">
    <source>
        <dbReference type="PIRSR" id="PIRSR000097-1"/>
    </source>
</evidence>
<evidence type="ECO:0000256" key="1">
    <source>
        <dbReference type="ARBA" id="ARBA00007905"/>
    </source>
</evidence>
<evidence type="ECO:0000256" key="2">
    <source>
        <dbReference type="ARBA" id="ARBA00022857"/>
    </source>
</evidence>
<proteinExistence type="inferred from homology"/>
<evidence type="ECO:0000256" key="5">
    <source>
        <dbReference type="PIRSR" id="PIRSR000097-2"/>
    </source>
</evidence>
<dbReference type="InterPro" id="IPR020471">
    <property type="entry name" value="AKR"/>
</dbReference>
<dbReference type="PANTHER" id="PTHR43827">
    <property type="entry name" value="2,5-DIKETO-D-GLUCONIC ACID REDUCTASE"/>
    <property type="match status" value="1"/>
</dbReference>
<evidence type="ECO:0000259" key="7">
    <source>
        <dbReference type="Pfam" id="PF00248"/>
    </source>
</evidence>
<dbReference type="FunFam" id="3.20.20.100:FF:000002">
    <property type="entry name" value="2,5-diketo-D-gluconic acid reductase A"/>
    <property type="match status" value="1"/>
</dbReference>
<dbReference type="PROSITE" id="PS00062">
    <property type="entry name" value="ALDOKETO_REDUCTASE_2"/>
    <property type="match status" value="1"/>
</dbReference>
<dbReference type="SUPFAM" id="SSF51430">
    <property type="entry name" value="NAD(P)-linked oxidoreductase"/>
    <property type="match status" value="1"/>
</dbReference>
<comment type="similarity">
    <text evidence="1">Belongs to the aldo/keto reductase family.</text>
</comment>
<dbReference type="CDD" id="cd19071">
    <property type="entry name" value="AKR_AKR1-5-like"/>
    <property type="match status" value="1"/>
</dbReference>
<feature type="binding site" evidence="5">
    <location>
        <position position="170"/>
    </location>
    <ligand>
        <name>substrate</name>
    </ligand>
</feature>
<sequence>AGSGWSAFGHVETEADIGLSPRGCPFALIASIEGSGQRQSACVTVLAVIWGTAVHEDSQMTALQEQFTLSNGQRMPKIGFGTWQITDASEAYGATSSALACGYRHIDTARVYGNEESVGEALRNSGISRSEVFVTSKLPAEVKDPDEALASFETTMAAISLDYLDCYLIHAPWPWHDIGRDCAAGNKAVWEVFESIYRSGRVKSIGVSNFNAADLKVILDGCSTKPMVNQIRYFIGNTQQEVVKFCRSEDIQVTAYSPLATGKILRNPDIRAVAERYGKSVAQVCIRYVIQRGVGPLPKSTHPQRIRENADVDFEITSPDMALLDKLNRIDKVDQGQQTS</sequence>
<dbReference type="InterPro" id="IPR036812">
    <property type="entry name" value="NAD(P)_OxRdtase_dom_sf"/>
</dbReference>
<organism evidence="8">
    <name type="scientific">uncultured Chloroflexia bacterium</name>
    <dbReference type="NCBI Taxonomy" id="1672391"/>
    <lineage>
        <taxon>Bacteria</taxon>
        <taxon>Bacillati</taxon>
        <taxon>Chloroflexota</taxon>
        <taxon>Chloroflexia</taxon>
        <taxon>environmental samples</taxon>
    </lineage>
</organism>
<feature type="active site" description="Proton donor" evidence="4">
    <location>
        <position position="112"/>
    </location>
</feature>